<gene>
    <name evidence="2" type="ORF">ALC57_14362</name>
</gene>
<proteinExistence type="predicted"/>
<evidence type="ECO:0000256" key="1">
    <source>
        <dbReference type="SAM" id="MobiDB-lite"/>
    </source>
</evidence>
<sequence length="142" mass="16079">MNKLNNKWFINLSKTHIPDYVHALLQLGENFCLPTTEILTYVRNSIISFINGISFKKNAIEKNVLKMLLATKNFIRENPNIIYTHADKGNEGDSKEPCINFATSCFEIISLHVQLRAAWDTANKSQPPVDAPGAVAEDFREE</sequence>
<name>A0A195DLH4_9HYME</name>
<dbReference type="EMBL" id="KQ980765">
    <property type="protein sequence ID" value="KYN13349.1"/>
    <property type="molecule type" value="Genomic_DNA"/>
</dbReference>
<feature type="region of interest" description="Disordered" evidence="1">
    <location>
        <begin position="123"/>
        <end position="142"/>
    </location>
</feature>
<accession>A0A195DLH4</accession>
<protein>
    <submittedName>
        <fullName evidence="2">Uncharacterized protein</fullName>
    </submittedName>
</protein>
<keyword evidence="3" id="KW-1185">Reference proteome</keyword>
<evidence type="ECO:0000313" key="2">
    <source>
        <dbReference type="EMBL" id="KYN13349.1"/>
    </source>
</evidence>
<organism evidence="2 3">
    <name type="scientific">Trachymyrmex cornetzi</name>
    <dbReference type="NCBI Taxonomy" id="471704"/>
    <lineage>
        <taxon>Eukaryota</taxon>
        <taxon>Metazoa</taxon>
        <taxon>Ecdysozoa</taxon>
        <taxon>Arthropoda</taxon>
        <taxon>Hexapoda</taxon>
        <taxon>Insecta</taxon>
        <taxon>Pterygota</taxon>
        <taxon>Neoptera</taxon>
        <taxon>Endopterygota</taxon>
        <taxon>Hymenoptera</taxon>
        <taxon>Apocrita</taxon>
        <taxon>Aculeata</taxon>
        <taxon>Formicoidea</taxon>
        <taxon>Formicidae</taxon>
        <taxon>Myrmicinae</taxon>
        <taxon>Trachymyrmex</taxon>
    </lineage>
</organism>
<dbReference type="AlphaFoldDB" id="A0A195DLH4"/>
<dbReference type="Proteomes" id="UP000078492">
    <property type="component" value="Unassembled WGS sequence"/>
</dbReference>
<evidence type="ECO:0000313" key="3">
    <source>
        <dbReference type="Proteomes" id="UP000078492"/>
    </source>
</evidence>
<reference evidence="2 3" key="1">
    <citation type="submission" date="2015-09" db="EMBL/GenBank/DDBJ databases">
        <title>Trachymyrmex cornetzi WGS genome.</title>
        <authorList>
            <person name="Nygaard S."/>
            <person name="Hu H."/>
            <person name="Boomsma J."/>
            <person name="Zhang G."/>
        </authorList>
    </citation>
    <scope>NUCLEOTIDE SEQUENCE [LARGE SCALE GENOMIC DNA]</scope>
    <source>
        <strain evidence="2">Tcor2-1</strain>
        <tissue evidence="2">Whole body</tissue>
    </source>
</reference>